<dbReference type="RefSeq" id="WP_136856961.1">
    <property type="nucleotide sequence ID" value="NZ_SUNH01000015.1"/>
</dbReference>
<evidence type="ECO:0000313" key="2">
    <source>
        <dbReference type="Proteomes" id="UP000306223"/>
    </source>
</evidence>
<evidence type="ECO:0008006" key="3">
    <source>
        <dbReference type="Google" id="ProtNLM"/>
    </source>
</evidence>
<dbReference type="AlphaFoldDB" id="A0A4U0QPE6"/>
<organism evidence="1 2">
    <name type="scientific">Paracoccus hibiscisoli</name>
    <dbReference type="NCBI Taxonomy" id="2023261"/>
    <lineage>
        <taxon>Bacteria</taxon>
        <taxon>Pseudomonadati</taxon>
        <taxon>Pseudomonadota</taxon>
        <taxon>Alphaproteobacteria</taxon>
        <taxon>Rhodobacterales</taxon>
        <taxon>Paracoccaceae</taxon>
        <taxon>Paracoccus</taxon>
    </lineage>
</organism>
<dbReference type="Pfam" id="PF15887">
    <property type="entry name" value="Peptidase_Mx"/>
    <property type="match status" value="1"/>
</dbReference>
<keyword evidence="2" id="KW-1185">Reference proteome</keyword>
<gene>
    <name evidence="1" type="ORF">FA740_11730</name>
</gene>
<comment type="caution">
    <text evidence="1">The sequence shown here is derived from an EMBL/GenBank/DDBJ whole genome shotgun (WGS) entry which is preliminary data.</text>
</comment>
<name>A0A4U0QPE6_9RHOB</name>
<dbReference type="EMBL" id="SUNH01000015">
    <property type="protein sequence ID" value="TJZ83759.1"/>
    <property type="molecule type" value="Genomic_DNA"/>
</dbReference>
<dbReference type="Gene3D" id="3.40.390.70">
    <property type="match status" value="1"/>
</dbReference>
<sequence>MQRFTCPHCGTRAYFHNLMCLCSEPLVYDPAQGQMTVDAAPCANRDSIACNWAARVPGGYCTSCAMSQVVPVMHVGENQRLLASAERAKRWVLANLAQWHWFTPTDPGRRPRFLMLSEDTGGRAQQITMGHANGDITINVTEADELIRLKRQLKLGEQYRSMVGHFRHEIAHFLFDRLAVSPDFLSAFRQVFGDERADYGAALRAHYANPRDAGDEYITSYATSHPHEDWAETVAHLLHLTDVADSFCSTHLAMPGVPDDYHPYTETDPYRLLNIAAEITIAVNDINRALDNTDLYPFVLTVPVRHKIAFAHGWLQNHLARSDGQAA</sequence>
<evidence type="ECO:0000313" key="1">
    <source>
        <dbReference type="EMBL" id="TJZ83759.1"/>
    </source>
</evidence>
<accession>A0A4U0QPE6</accession>
<dbReference type="InterPro" id="IPR031321">
    <property type="entry name" value="UCP012641"/>
</dbReference>
<dbReference type="OrthoDB" id="256753at2"/>
<proteinExistence type="predicted"/>
<protein>
    <recommendedName>
        <fullName evidence="3">Zinc-ribbon domain-containing protein</fullName>
    </recommendedName>
</protein>
<dbReference type="Proteomes" id="UP000306223">
    <property type="component" value="Unassembled WGS sequence"/>
</dbReference>
<reference evidence="1 2" key="1">
    <citation type="submission" date="2019-04" db="EMBL/GenBank/DDBJ databases">
        <authorList>
            <person name="Li J."/>
        </authorList>
    </citation>
    <scope>NUCLEOTIDE SEQUENCE [LARGE SCALE GENOMIC DNA]</scope>
    <source>
        <strain evidence="1 2">CCTCC AB2016182</strain>
    </source>
</reference>